<dbReference type="PANTHER" id="PTHR14514:SF4">
    <property type="entry name" value="NESPRIN-2"/>
    <property type="match status" value="1"/>
</dbReference>
<dbReference type="OrthoDB" id="18853at2759"/>
<dbReference type="PANTHER" id="PTHR14514">
    <property type="entry name" value="PKA ANCHORING PROTEIN"/>
    <property type="match status" value="1"/>
</dbReference>
<gene>
    <name evidence="5" type="ORF">A6R68_00958</name>
</gene>
<comment type="caution">
    <text evidence="5">The sequence shown here is derived from an EMBL/GenBank/DDBJ whole genome shotgun (WGS) entry which is preliminary data.</text>
</comment>
<evidence type="ECO:0000256" key="4">
    <source>
        <dbReference type="ARBA" id="ARBA00023136"/>
    </source>
</evidence>
<keyword evidence="2" id="KW-0597">Phosphoprotein</keyword>
<dbReference type="EMBL" id="LZPO01066310">
    <property type="protein sequence ID" value="OBS70500.1"/>
    <property type="molecule type" value="Genomic_DNA"/>
</dbReference>
<keyword evidence="4" id="KW-0472">Membrane</keyword>
<proteinExistence type="predicted"/>
<name>A0A1A6GY17_NEOLE</name>
<evidence type="ECO:0000313" key="5">
    <source>
        <dbReference type="EMBL" id="OBS70500.1"/>
    </source>
</evidence>
<sequence length="104" mass="12044">MLLAKSNEFKIVLAQFKDFGDRLAYLQDLITHEEENLNKLYHEEKEEVPGLFLNHVLALTAQSPDIERLNEESLRLPLSDITIKTLQNVNRQWIRATATALDHC</sequence>
<evidence type="ECO:0000313" key="6">
    <source>
        <dbReference type="Proteomes" id="UP000092124"/>
    </source>
</evidence>
<feature type="non-terminal residue" evidence="5">
    <location>
        <position position="104"/>
    </location>
</feature>
<comment type="subcellular location">
    <subcellularLocation>
        <location evidence="1">Endomembrane system</location>
    </subcellularLocation>
</comment>
<organism evidence="5 6">
    <name type="scientific">Neotoma lepida</name>
    <name type="common">Desert woodrat</name>
    <dbReference type="NCBI Taxonomy" id="56216"/>
    <lineage>
        <taxon>Eukaryota</taxon>
        <taxon>Metazoa</taxon>
        <taxon>Chordata</taxon>
        <taxon>Craniata</taxon>
        <taxon>Vertebrata</taxon>
        <taxon>Euteleostomi</taxon>
        <taxon>Mammalia</taxon>
        <taxon>Eutheria</taxon>
        <taxon>Euarchontoglires</taxon>
        <taxon>Glires</taxon>
        <taxon>Rodentia</taxon>
        <taxon>Myomorpha</taxon>
        <taxon>Muroidea</taxon>
        <taxon>Cricetidae</taxon>
        <taxon>Neotominae</taxon>
        <taxon>Neotoma</taxon>
    </lineage>
</organism>
<evidence type="ECO:0000256" key="1">
    <source>
        <dbReference type="ARBA" id="ARBA00004308"/>
    </source>
</evidence>
<accession>A0A1A6GY17</accession>
<keyword evidence="3" id="KW-0677">Repeat</keyword>
<protein>
    <recommendedName>
        <fullName evidence="7">Dynein heavy chain linker domain-containing protein</fullName>
    </recommendedName>
</protein>
<dbReference type="AlphaFoldDB" id="A0A1A6GY17"/>
<evidence type="ECO:0000256" key="2">
    <source>
        <dbReference type="ARBA" id="ARBA00022553"/>
    </source>
</evidence>
<reference evidence="5 6" key="1">
    <citation type="submission" date="2016-06" db="EMBL/GenBank/DDBJ databases">
        <title>The Draft Genome Sequence and Annotation of the Desert Woodrat Neotoma lepida.</title>
        <authorList>
            <person name="Campbell M."/>
            <person name="Oakeson K.F."/>
            <person name="Yandell M."/>
            <person name="Halpert J.R."/>
            <person name="Dearing D."/>
        </authorList>
    </citation>
    <scope>NUCLEOTIDE SEQUENCE [LARGE SCALE GENOMIC DNA]</scope>
    <source>
        <strain evidence="5">417</strain>
        <tissue evidence="5">Liver</tissue>
    </source>
</reference>
<dbReference type="STRING" id="56216.A0A1A6GY17"/>
<evidence type="ECO:0000256" key="3">
    <source>
        <dbReference type="ARBA" id="ARBA00022737"/>
    </source>
</evidence>
<dbReference type="Proteomes" id="UP000092124">
    <property type="component" value="Unassembled WGS sequence"/>
</dbReference>
<evidence type="ECO:0008006" key="7">
    <source>
        <dbReference type="Google" id="ProtNLM"/>
    </source>
</evidence>
<keyword evidence="6" id="KW-1185">Reference proteome</keyword>